<comment type="caution">
    <text evidence="2">The sequence shown here is derived from an EMBL/GenBank/DDBJ whole genome shotgun (WGS) entry which is preliminary data.</text>
</comment>
<gene>
    <name evidence="2" type="ORF">FB567DRAFT_618395</name>
</gene>
<dbReference type="AlphaFoldDB" id="A0A8K0RBG0"/>
<keyword evidence="3" id="KW-1185">Reference proteome</keyword>
<dbReference type="Proteomes" id="UP000813461">
    <property type="component" value="Unassembled WGS sequence"/>
</dbReference>
<evidence type="ECO:0000313" key="3">
    <source>
        <dbReference type="Proteomes" id="UP000813461"/>
    </source>
</evidence>
<proteinExistence type="predicted"/>
<name>A0A8K0RBG0_9PLEO</name>
<dbReference type="EMBL" id="JAGMVJ010000005">
    <property type="protein sequence ID" value="KAH7090790.1"/>
    <property type="molecule type" value="Genomic_DNA"/>
</dbReference>
<dbReference type="OrthoDB" id="3797628at2759"/>
<feature type="region of interest" description="Disordered" evidence="1">
    <location>
        <begin position="286"/>
        <end position="332"/>
    </location>
</feature>
<feature type="region of interest" description="Disordered" evidence="1">
    <location>
        <begin position="547"/>
        <end position="625"/>
    </location>
</feature>
<protein>
    <submittedName>
        <fullName evidence="2">Uncharacterized protein</fullName>
    </submittedName>
</protein>
<sequence length="625" mass="66975">MFKTGMGSTPTFTCAPPKPFQKLRACIIRPHAESHNNSVTWSHRIEDLNISEDGIRSYIKKLGPDYSIISTIAELPQSKLQIIQQHAKTQNGQLVAVEDGIKEVDMATPMGTFKVKIVVFILETSEIEEKSKVHGVPSQDPTLALHGSSDAPPFTFKNAAKNATNVFASPSPPIGKATPNPAEKLPSWAQGIKEAGFRDEREGHGPFDSEVSRYMSFPFPLNKQPEQKQSFEEQRLTDYAADRKAPFVVEKPNPFLVPGTSAAPKKTLFFGTSTFNQDMFPGYDDHKDSNTISSNGTKGPWLAGSAPLEGTSPPATVPVSHDPPENMPTASSSPQAWAKFCRQSEVSHPILRALALVSPQSSVDDTKSTIGAQPVSLPPSTLDDGQIEKVQNNCSNTTTTSVSACQLGRDPNSAESSALAKQAKDTISDQATLTTSTPPIFLFNASSGVKATNPVLSGSNRSPKIPLFGHGDGVLRNVGNTPVPPRPSPPISAQPAVAASTTPFFRFGQFKVPEEQPHPTTPLLPLAKQGTATDATCWLCDNKVQEDGSVAPPVQENASSVIKDDEQAATDKVDEEGLEESVQVIKKLEPTTTAETSETVAAQSTNTPRLIEKPEQPAAGHCCTS</sequence>
<feature type="compositionally biased region" description="Low complexity" evidence="1">
    <location>
        <begin position="591"/>
        <end position="605"/>
    </location>
</feature>
<organism evidence="2 3">
    <name type="scientific">Paraphoma chrysanthemicola</name>
    <dbReference type="NCBI Taxonomy" id="798071"/>
    <lineage>
        <taxon>Eukaryota</taxon>
        <taxon>Fungi</taxon>
        <taxon>Dikarya</taxon>
        <taxon>Ascomycota</taxon>
        <taxon>Pezizomycotina</taxon>
        <taxon>Dothideomycetes</taxon>
        <taxon>Pleosporomycetidae</taxon>
        <taxon>Pleosporales</taxon>
        <taxon>Pleosporineae</taxon>
        <taxon>Phaeosphaeriaceae</taxon>
        <taxon>Paraphoma</taxon>
    </lineage>
</organism>
<accession>A0A8K0RBG0</accession>
<evidence type="ECO:0000313" key="2">
    <source>
        <dbReference type="EMBL" id="KAH7090790.1"/>
    </source>
</evidence>
<feature type="region of interest" description="Disordered" evidence="1">
    <location>
        <begin position="363"/>
        <end position="382"/>
    </location>
</feature>
<evidence type="ECO:0000256" key="1">
    <source>
        <dbReference type="SAM" id="MobiDB-lite"/>
    </source>
</evidence>
<feature type="compositionally biased region" description="Basic and acidic residues" evidence="1">
    <location>
        <begin position="562"/>
        <end position="572"/>
    </location>
</feature>
<reference evidence="2" key="1">
    <citation type="journal article" date="2021" name="Nat. Commun.">
        <title>Genetic determinants of endophytism in the Arabidopsis root mycobiome.</title>
        <authorList>
            <person name="Mesny F."/>
            <person name="Miyauchi S."/>
            <person name="Thiergart T."/>
            <person name="Pickel B."/>
            <person name="Atanasova L."/>
            <person name="Karlsson M."/>
            <person name="Huettel B."/>
            <person name="Barry K.W."/>
            <person name="Haridas S."/>
            <person name="Chen C."/>
            <person name="Bauer D."/>
            <person name="Andreopoulos W."/>
            <person name="Pangilinan J."/>
            <person name="LaButti K."/>
            <person name="Riley R."/>
            <person name="Lipzen A."/>
            <person name="Clum A."/>
            <person name="Drula E."/>
            <person name="Henrissat B."/>
            <person name="Kohler A."/>
            <person name="Grigoriev I.V."/>
            <person name="Martin F.M."/>
            <person name="Hacquard S."/>
        </authorList>
    </citation>
    <scope>NUCLEOTIDE SEQUENCE</scope>
    <source>
        <strain evidence="2">MPI-SDFR-AT-0120</strain>
    </source>
</reference>